<evidence type="ECO:0000256" key="1">
    <source>
        <dbReference type="SAM" id="MobiDB-lite"/>
    </source>
</evidence>
<feature type="compositionally biased region" description="Polar residues" evidence="1">
    <location>
        <begin position="21"/>
        <end position="31"/>
    </location>
</feature>
<comment type="caution">
    <text evidence="3">The sequence shown here is derived from an EMBL/GenBank/DDBJ whole genome shotgun (WGS) entry which is preliminary data.</text>
</comment>
<dbReference type="AlphaFoldDB" id="A0A327NRN8"/>
<keyword evidence="4" id="KW-1185">Reference proteome</keyword>
<evidence type="ECO:0000313" key="4">
    <source>
        <dbReference type="Proteomes" id="UP000249016"/>
    </source>
</evidence>
<gene>
    <name evidence="3" type="ORF">HMF3257_34530</name>
</gene>
<keyword evidence="2" id="KW-1133">Transmembrane helix</keyword>
<dbReference type="Proteomes" id="UP000249016">
    <property type="component" value="Unassembled WGS sequence"/>
</dbReference>
<protein>
    <submittedName>
        <fullName evidence="3">Uncharacterized protein</fullName>
    </submittedName>
</protein>
<reference evidence="3 4" key="1">
    <citation type="submission" date="2018-06" db="EMBL/GenBank/DDBJ databases">
        <title>Spirosoma sp. HMF3257 Genome sequencing and assembly.</title>
        <authorList>
            <person name="Kang H."/>
            <person name="Cha I."/>
            <person name="Kim H."/>
            <person name="Kang J."/>
            <person name="Joh K."/>
        </authorList>
    </citation>
    <scope>NUCLEOTIDE SEQUENCE [LARGE SCALE GENOMIC DNA]</scope>
    <source>
        <strain evidence="3 4">HMF3257</strain>
    </source>
</reference>
<proteinExistence type="predicted"/>
<evidence type="ECO:0000256" key="2">
    <source>
        <dbReference type="SAM" id="Phobius"/>
    </source>
</evidence>
<accession>A0A327NRN8</accession>
<evidence type="ECO:0000313" key="3">
    <source>
        <dbReference type="EMBL" id="RAI77942.1"/>
    </source>
</evidence>
<feature type="transmembrane region" description="Helical" evidence="2">
    <location>
        <begin position="41"/>
        <end position="60"/>
    </location>
</feature>
<sequence>MTEKTAILPYSPFFPPGPATPSKTRPKSNYQYEEEPKKPDWLLLLISALVLLTLLIAWFVDIPALFH</sequence>
<feature type="region of interest" description="Disordered" evidence="1">
    <location>
        <begin position="1"/>
        <end position="32"/>
    </location>
</feature>
<name>A0A327NRN8_9BACT</name>
<keyword evidence="2" id="KW-0812">Transmembrane</keyword>
<keyword evidence="2" id="KW-0472">Membrane</keyword>
<dbReference type="EMBL" id="QLII01000001">
    <property type="protein sequence ID" value="RAI77942.1"/>
    <property type="molecule type" value="Genomic_DNA"/>
</dbReference>
<organism evidence="3 4">
    <name type="scientific">Spirosoma telluris</name>
    <dbReference type="NCBI Taxonomy" id="2183553"/>
    <lineage>
        <taxon>Bacteria</taxon>
        <taxon>Pseudomonadati</taxon>
        <taxon>Bacteroidota</taxon>
        <taxon>Cytophagia</taxon>
        <taxon>Cytophagales</taxon>
        <taxon>Cytophagaceae</taxon>
        <taxon>Spirosoma</taxon>
    </lineage>
</organism>